<organism evidence="1 2">
    <name type="scientific">Gigaspora rosea</name>
    <dbReference type="NCBI Taxonomy" id="44941"/>
    <lineage>
        <taxon>Eukaryota</taxon>
        <taxon>Fungi</taxon>
        <taxon>Fungi incertae sedis</taxon>
        <taxon>Mucoromycota</taxon>
        <taxon>Glomeromycotina</taxon>
        <taxon>Glomeromycetes</taxon>
        <taxon>Diversisporales</taxon>
        <taxon>Gigasporaceae</taxon>
        <taxon>Gigaspora</taxon>
    </lineage>
</organism>
<dbReference type="OrthoDB" id="2430054at2759"/>
<accession>A0A397W0T9</accession>
<keyword evidence="2" id="KW-1185">Reference proteome</keyword>
<name>A0A397W0T9_9GLOM</name>
<protein>
    <submittedName>
        <fullName evidence="1">Uncharacterized protein</fullName>
    </submittedName>
</protein>
<comment type="caution">
    <text evidence="1">The sequence shown here is derived from an EMBL/GenBank/DDBJ whole genome shotgun (WGS) entry which is preliminary data.</text>
</comment>
<dbReference type="AlphaFoldDB" id="A0A397W0T9"/>
<dbReference type="EMBL" id="QKWP01000068">
    <property type="protein sequence ID" value="RIB28365.1"/>
    <property type="molecule type" value="Genomic_DNA"/>
</dbReference>
<evidence type="ECO:0000313" key="1">
    <source>
        <dbReference type="EMBL" id="RIB28365.1"/>
    </source>
</evidence>
<gene>
    <name evidence="1" type="ORF">C2G38_1514024</name>
</gene>
<proteinExistence type="predicted"/>
<reference evidence="1 2" key="1">
    <citation type="submission" date="2018-06" db="EMBL/GenBank/DDBJ databases">
        <title>Comparative genomics reveals the genomic features of Rhizophagus irregularis, R. cerebriforme, R. diaphanum and Gigaspora rosea, and their symbiotic lifestyle signature.</title>
        <authorList>
            <person name="Morin E."/>
            <person name="San Clemente H."/>
            <person name="Chen E.C.H."/>
            <person name="De La Providencia I."/>
            <person name="Hainaut M."/>
            <person name="Kuo A."/>
            <person name="Kohler A."/>
            <person name="Murat C."/>
            <person name="Tang N."/>
            <person name="Roy S."/>
            <person name="Loubradou J."/>
            <person name="Henrissat B."/>
            <person name="Grigoriev I.V."/>
            <person name="Corradi N."/>
            <person name="Roux C."/>
            <person name="Martin F.M."/>
        </authorList>
    </citation>
    <scope>NUCLEOTIDE SEQUENCE [LARGE SCALE GENOMIC DNA]</scope>
    <source>
        <strain evidence="1 2">DAOM 194757</strain>
    </source>
</reference>
<evidence type="ECO:0000313" key="2">
    <source>
        <dbReference type="Proteomes" id="UP000266673"/>
    </source>
</evidence>
<sequence>MWDIENLSIKTRVLIDWNYIPESIKISDDEELLIVCSRNYETKETRLYSFSTETKMNYAFFDTKLVIDRFHLIASRKAERLLFLSGEQYKQYDLMDPYRLTNPIDASDLFEKIEEKQIQEPYIIRSDKIIYFIDGKLSIKELVPYNSDDWIKYLRKELSDDNSITSPSKKTIDFITDILYKKNYDPDKKIFEGNILKWELESDDKSVRLTVVDYNFHIKKWNTGNAKKQLDILPSLKNVNSKNI</sequence>
<dbReference type="Proteomes" id="UP000266673">
    <property type="component" value="Unassembled WGS sequence"/>
</dbReference>